<evidence type="ECO:0000313" key="2">
    <source>
        <dbReference type="Proteomes" id="UP000519182"/>
    </source>
</evidence>
<sequence length="66" mass="7218">MTSIYKKAIQTPLASRVVNSSIKYRAMAGIPFRPANKAYNGLGMPLHGAIRGNNATPFNITRARSR</sequence>
<proteinExistence type="predicted"/>
<dbReference type="RefSeq" id="WP_162496967.1">
    <property type="nucleotide sequence ID" value="NZ_AP027432.1"/>
</dbReference>
<accession>A0A788FQ84</accession>
<gene>
    <name evidence="1" type="ORF">HEP34_002669</name>
</gene>
<dbReference type="Proteomes" id="UP000519182">
    <property type="component" value="Unassembled WGS sequence"/>
</dbReference>
<evidence type="ECO:0000313" key="1">
    <source>
        <dbReference type="EMBL" id="EFM1446335.1"/>
    </source>
</evidence>
<dbReference type="EMBL" id="AATJYL010000022">
    <property type="protein sequence ID" value="EFM1446335.1"/>
    <property type="molecule type" value="Genomic_DNA"/>
</dbReference>
<reference evidence="1 2" key="1">
    <citation type="submission" date="2020-04" db="EMBL/GenBank/DDBJ databases">
        <authorList>
            <consortium name="GenomeTrakr network: Whole genome sequencing for foodborne pathogen traceback"/>
        </authorList>
    </citation>
    <scope>NUCLEOTIDE SEQUENCE [LARGE SCALE GENOMIC DNA]</scope>
    <source>
        <strain evidence="1 2">PSU-2464</strain>
    </source>
</reference>
<organism evidence="1 2">
    <name type="scientific">Escherichia coli</name>
    <dbReference type="NCBI Taxonomy" id="562"/>
    <lineage>
        <taxon>Bacteria</taxon>
        <taxon>Pseudomonadati</taxon>
        <taxon>Pseudomonadota</taxon>
        <taxon>Gammaproteobacteria</taxon>
        <taxon>Enterobacterales</taxon>
        <taxon>Enterobacteriaceae</taxon>
        <taxon>Escherichia</taxon>
    </lineage>
</organism>
<name>A0A788FQ84_ECOLX</name>
<protein>
    <submittedName>
        <fullName evidence="1">Uncharacterized protein</fullName>
    </submittedName>
</protein>
<dbReference type="AlphaFoldDB" id="A0A788FQ84"/>
<comment type="caution">
    <text evidence="1">The sequence shown here is derived from an EMBL/GenBank/DDBJ whole genome shotgun (WGS) entry which is preliminary data.</text>
</comment>